<comment type="caution">
    <text evidence="3">The sequence shown here is derived from an EMBL/GenBank/DDBJ whole genome shotgun (WGS) entry which is preliminary data.</text>
</comment>
<dbReference type="CDD" id="cd08891">
    <property type="entry name" value="SRPBCC_CalC"/>
    <property type="match status" value="1"/>
</dbReference>
<dbReference type="AlphaFoldDB" id="A0A117I3Z5"/>
<dbReference type="Gene3D" id="3.30.530.20">
    <property type="match status" value="1"/>
</dbReference>
<evidence type="ECO:0000313" key="4">
    <source>
        <dbReference type="Proteomes" id="UP000069620"/>
    </source>
</evidence>
<dbReference type="SUPFAM" id="SSF55961">
    <property type="entry name" value="Bet v1-like"/>
    <property type="match status" value="1"/>
</dbReference>
<dbReference type="RefSeq" id="WP_062827235.1">
    <property type="nucleotide sequence ID" value="NZ_BCSX01000003.1"/>
</dbReference>
<organism evidence="3 4">
    <name type="scientific">Mycolicibacterium brisbanense</name>
    <dbReference type="NCBI Taxonomy" id="146020"/>
    <lineage>
        <taxon>Bacteria</taxon>
        <taxon>Bacillati</taxon>
        <taxon>Actinomycetota</taxon>
        <taxon>Actinomycetes</taxon>
        <taxon>Mycobacteriales</taxon>
        <taxon>Mycobacteriaceae</taxon>
        <taxon>Mycolicibacterium</taxon>
    </lineage>
</organism>
<proteinExistence type="inferred from homology"/>
<feature type="domain" description="Activator of Hsp90 ATPase homologue 1/2-like C-terminal" evidence="2">
    <location>
        <begin position="20"/>
        <end position="153"/>
    </location>
</feature>
<name>A0A117I3Z5_9MYCO</name>
<dbReference type="Pfam" id="PF08327">
    <property type="entry name" value="AHSA1"/>
    <property type="match status" value="1"/>
</dbReference>
<gene>
    <name evidence="3" type="ORF">RMCB_0166</name>
</gene>
<evidence type="ECO:0000313" key="3">
    <source>
        <dbReference type="EMBL" id="GAS86070.1"/>
    </source>
</evidence>
<dbReference type="OrthoDB" id="268331at2"/>
<dbReference type="InterPro" id="IPR013538">
    <property type="entry name" value="ASHA1/2-like_C"/>
</dbReference>
<dbReference type="InterPro" id="IPR023393">
    <property type="entry name" value="START-like_dom_sf"/>
</dbReference>
<comment type="similarity">
    <text evidence="1">Belongs to the AHA1 family.</text>
</comment>
<keyword evidence="4" id="KW-1185">Reference proteome</keyword>
<reference evidence="4" key="1">
    <citation type="journal article" date="2016" name="Genome Announc.">
        <title>Draft Genome Sequences of Five Rapidly Growing Mycobacterium Species, M. thermoresistibile, M. fortuitum subsp. acetamidolyticum, M. canariasense, M. brisbanense, and M. novocastrense.</title>
        <authorList>
            <person name="Katahira K."/>
            <person name="Ogura Y."/>
            <person name="Gotoh Y."/>
            <person name="Hayashi T."/>
        </authorList>
    </citation>
    <scope>NUCLEOTIDE SEQUENCE [LARGE SCALE GENOMIC DNA]</scope>
    <source>
        <strain evidence="4">JCM15654</strain>
    </source>
</reference>
<dbReference type="STRING" id="146020.RMCB_0166"/>
<sequence>MDTQSAAELEVTRSVTVPLSRERTFELFTARIGEYWPREHSIGTAPQVDVILEPHAGGRWFERGEDGSECDWGRVVAWEPPSRVVLLWQLDADWKFNPDFETEVEVTFTAVEPGRTRLDLTHRNLDRYGERAGQMRSAFESPDGWTGILDRFVGRAEEIAAQ</sequence>
<protein>
    <submittedName>
        <fullName evidence="3">Activator of Hsp90 ATPase-like 1-like protein</fullName>
    </submittedName>
</protein>
<dbReference type="Proteomes" id="UP000069620">
    <property type="component" value="Unassembled WGS sequence"/>
</dbReference>
<reference evidence="4" key="2">
    <citation type="submission" date="2016-02" db="EMBL/GenBank/DDBJ databases">
        <title>Draft genome sequence of five rapidly growing Mycobacterium species.</title>
        <authorList>
            <person name="Katahira K."/>
            <person name="Gotou Y."/>
            <person name="Iida K."/>
            <person name="Ogura Y."/>
            <person name="Hayashi T."/>
        </authorList>
    </citation>
    <scope>NUCLEOTIDE SEQUENCE [LARGE SCALE GENOMIC DNA]</scope>
    <source>
        <strain evidence="4">JCM15654</strain>
    </source>
</reference>
<evidence type="ECO:0000259" key="2">
    <source>
        <dbReference type="Pfam" id="PF08327"/>
    </source>
</evidence>
<accession>A0A117I3Z5</accession>
<dbReference type="EMBL" id="BCSX01000003">
    <property type="protein sequence ID" value="GAS86070.1"/>
    <property type="molecule type" value="Genomic_DNA"/>
</dbReference>
<evidence type="ECO:0000256" key="1">
    <source>
        <dbReference type="ARBA" id="ARBA00006817"/>
    </source>
</evidence>